<feature type="compositionally biased region" description="Pro residues" evidence="1">
    <location>
        <begin position="351"/>
        <end position="360"/>
    </location>
</feature>
<gene>
    <name evidence="2" type="ORF">I312_01467</name>
</gene>
<accession>A0A0D0UM73</accession>
<evidence type="ECO:0000313" key="2">
    <source>
        <dbReference type="EMBL" id="KIR49313.1"/>
    </source>
</evidence>
<name>A0A0D0UM73_CRYGA</name>
<protein>
    <submittedName>
        <fullName evidence="2">Uncharacterized protein</fullName>
    </submittedName>
</protein>
<dbReference type="HOGENOM" id="CLU_427595_0_0_1"/>
<feature type="region of interest" description="Disordered" evidence="1">
    <location>
        <begin position="498"/>
        <end position="530"/>
    </location>
</feature>
<feature type="compositionally biased region" description="Polar residues" evidence="1">
    <location>
        <begin position="505"/>
        <end position="514"/>
    </location>
</feature>
<feature type="compositionally biased region" description="Polar residues" evidence="1">
    <location>
        <begin position="96"/>
        <end position="109"/>
    </location>
</feature>
<organism evidence="2">
    <name type="scientific">Cryptococcus bacillisporus CA1280</name>
    <dbReference type="NCBI Taxonomy" id="1296109"/>
    <lineage>
        <taxon>Eukaryota</taxon>
        <taxon>Fungi</taxon>
        <taxon>Dikarya</taxon>
        <taxon>Basidiomycota</taxon>
        <taxon>Agaricomycotina</taxon>
        <taxon>Tremellomycetes</taxon>
        <taxon>Tremellales</taxon>
        <taxon>Cryptococcaceae</taxon>
        <taxon>Cryptococcus</taxon>
        <taxon>Cryptococcus gattii species complex</taxon>
    </lineage>
</organism>
<feature type="compositionally biased region" description="Polar residues" evidence="1">
    <location>
        <begin position="361"/>
        <end position="375"/>
    </location>
</feature>
<feature type="compositionally biased region" description="Polar residues" evidence="1">
    <location>
        <begin position="155"/>
        <end position="164"/>
    </location>
</feature>
<feature type="region of interest" description="Disordered" evidence="1">
    <location>
        <begin position="1"/>
        <end position="198"/>
    </location>
</feature>
<dbReference type="OrthoDB" id="2564900at2759"/>
<feature type="compositionally biased region" description="Low complexity" evidence="1">
    <location>
        <begin position="376"/>
        <end position="389"/>
    </location>
</feature>
<dbReference type="EMBL" id="KN847975">
    <property type="protein sequence ID" value="KIR49313.1"/>
    <property type="molecule type" value="Genomic_DNA"/>
</dbReference>
<dbReference type="AlphaFoldDB" id="A0A0D0UM73"/>
<proteinExistence type="predicted"/>
<evidence type="ECO:0000256" key="1">
    <source>
        <dbReference type="SAM" id="MobiDB-lite"/>
    </source>
</evidence>
<feature type="compositionally biased region" description="Polar residues" evidence="1">
    <location>
        <begin position="46"/>
        <end position="59"/>
    </location>
</feature>
<reference evidence="2" key="1">
    <citation type="submission" date="2015-01" db="EMBL/GenBank/DDBJ databases">
        <title>The Genome Sequence of Cryptococcus gattii CA1280.</title>
        <authorList>
            <consortium name="The Broad Institute Genomics Platform"/>
            <person name="Cuomo C."/>
            <person name="Litvintseva A."/>
            <person name="Chen Y."/>
            <person name="Heitman J."/>
            <person name="Sun S."/>
            <person name="Springer D."/>
            <person name="Dromer F."/>
            <person name="Young S."/>
            <person name="Zeng Q."/>
            <person name="Gargeya S."/>
            <person name="Abouelleil A."/>
            <person name="Alvarado L."/>
            <person name="Chapman S.B."/>
            <person name="Gainer-Dewar J."/>
            <person name="Goldberg J."/>
            <person name="Griggs A."/>
            <person name="Gujja S."/>
            <person name="Hansen M."/>
            <person name="Howarth C."/>
            <person name="Imamovic A."/>
            <person name="Larimer J."/>
            <person name="Murphy C."/>
            <person name="Naylor J."/>
            <person name="Pearson M."/>
            <person name="Priest M."/>
            <person name="Roberts A."/>
            <person name="Saif S."/>
            <person name="Shea T."/>
            <person name="Sykes S."/>
            <person name="Wortman J."/>
            <person name="Nusbaum C."/>
            <person name="Birren B."/>
        </authorList>
    </citation>
    <scope>NUCLEOTIDE SEQUENCE [LARGE SCALE GENOMIC DNA]</scope>
    <source>
        <strain evidence="2">CA1280</strain>
    </source>
</reference>
<sequence length="640" mass="68410">MFWRKRTATPLPNYLPPASAEPPKPILKKTVESQEASNLRFAGGTKQLSGGVSSPNTQLPPHLPQTHSENDETRRVRPAPLVIVSSYDGPQLPASPGSQGSYSPGTASFSHVRVPSLRRSSRPTSPSTSSFGARIRASNNGQQRRPSAAAPCHTVMSTPPSSAPVTDGGIWTPPGPFSPASHVISTPPSPYRPTSEHSAQLEIRPFSERLPLLGEGGPQVHDVESGQDVDVPMLNIIPATPQDQGDGFPVKTGVKALEAAAPIEQSIREIEREIMDFSLDDELVEQTIWEKERVPTIDLDFNFTSLESLMDFSISQDLIAAIQKSSTAVDERGQYESPDEPPSPFLHDQPPSQPLPPSPPHQTFSSLPSFDSHINSASPLPQSSSSSSLASFPDIEEALGSMLASLSERSVASTAIHTPKNRNFEFGSEVCSGFDDMMIGVVGRTAPLSISSCNKSNPRIARQAPPKLDLSSSKYGHIAPQELQSAPLASRRNAYFPNARVHPKSSPSGIFTTVSPSSSQSSVSSGSRYASHPTPMAGFSNFPFSASESELGHMKDGRPIQNYRDSLSGSEISDEELCTASIISVTPVMVQEKMGIKIGEGGDVTKELVFGKHFLKEKAGLGFGLGLGLEVEGNEVGLAI</sequence>
<feature type="compositionally biased region" description="Low complexity" evidence="1">
    <location>
        <begin position="515"/>
        <end position="530"/>
    </location>
</feature>
<feature type="compositionally biased region" description="Pro residues" evidence="1">
    <location>
        <begin position="13"/>
        <end position="25"/>
    </location>
</feature>
<feature type="compositionally biased region" description="Low complexity" evidence="1">
    <location>
        <begin position="115"/>
        <end position="130"/>
    </location>
</feature>
<feature type="region of interest" description="Disordered" evidence="1">
    <location>
        <begin position="329"/>
        <end position="389"/>
    </location>
</feature>